<sequence length="239" mass="25267">MAGTLYAETVGDPSNPALVLLHGAGAASRMWKKQLSGLSERYHVIAPDLPGFGRSPGPFSLQACADAVAGLIGESQPVHLCGMSLGALVAAQVAADHPASVRRLILQGASIRPAERGRGAIRFYRSRPGWWYMKAASDLHDRPTLLAMVNAAEEADITDLLPRIAAPTLILCGARDNESLPDAQLLVDAISRAYLVVVPHTGHLMPVTAAKAFNTIVDGFLANASPTTGSRSRDESSRQ</sequence>
<gene>
    <name evidence="2" type="ORF">I2501_00380</name>
</gene>
<reference evidence="2" key="1">
    <citation type="submission" date="2020-11" db="EMBL/GenBank/DDBJ databases">
        <title>Isolation and identification of active actinomycetes.</title>
        <authorList>
            <person name="Yu B."/>
        </authorList>
    </citation>
    <scope>NUCLEOTIDE SEQUENCE</scope>
    <source>
        <strain evidence="2">NEAU-YB345</strain>
    </source>
</reference>
<accession>A0A931AX51</accession>
<proteinExistence type="predicted"/>
<dbReference type="RefSeq" id="WP_196191694.1">
    <property type="nucleotide sequence ID" value="NZ_JADPRT010000001.1"/>
</dbReference>
<dbReference type="SUPFAM" id="SSF53474">
    <property type="entry name" value="alpha/beta-Hydrolases"/>
    <property type="match status" value="1"/>
</dbReference>
<dbReference type="GO" id="GO:0016787">
    <property type="term" value="F:hydrolase activity"/>
    <property type="evidence" value="ECO:0007669"/>
    <property type="project" value="UniProtKB-KW"/>
</dbReference>
<evidence type="ECO:0000313" key="3">
    <source>
        <dbReference type="Proteomes" id="UP000657385"/>
    </source>
</evidence>
<protein>
    <submittedName>
        <fullName evidence="2">Alpha/beta fold hydrolase</fullName>
    </submittedName>
</protein>
<evidence type="ECO:0000259" key="1">
    <source>
        <dbReference type="Pfam" id="PF12697"/>
    </source>
</evidence>
<organism evidence="2 3">
    <name type="scientific">Streptacidiphilus fuscans</name>
    <dbReference type="NCBI Taxonomy" id="2789292"/>
    <lineage>
        <taxon>Bacteria</taxon>
        <taxon>Bacillati</taxon>
        <taxon>Actinomycetota</taxon>
        <taxon>Actinomycetes</taxon>
        <taxon>Kitasatosporales</taxon>
        <taxon>Streptomycetaceae</taxon>
        <taxon>Streptacidiphilus</taxon>
    </lineage>
</organism>
<dbReference type="InterPro" id="IPR029058">
    <property type="entry name" value="AB_hydrolase_fold"/>
</dbReference>
<dbReference type="Pfam" id="PF12697">
    <property type="entry name" value="Abhydrolase_6"/>
    <property type="match status" value="1"/>
</dbReference>
<keyword evidence="2" id="KW-0378">Hydrolase</keyword>
<dbReference type="PANTHER" id="PTHR43798">
    <property type="entry name" value="MONOACYLGLYCEROL LIPASE"/>
    <property type="match status" value="1"/>
</dbReference>
<comment type="caution">
    <text evidence="2">The sequence shown here is derived from an EMBL/GenBank/DDBJ whole genome shotgun (WGS) entry which is preliminary data.</text>
</comment>
<dbReference type="Gene3D" id="3.40.50.1820">
    <property type="entry name" value="alpha/beta hydrolase"/>
    <property type="match status" value="1"/>
</dbReference>
<dbReference type="Proteomes" id="UP000657385">
    <property type="component" value="Unassembled WGS sequence"/>
</dbReference>
<feature type="domain" description="AB hydrolase-1" evidence="1">
    <location>
        <begin position="18"/>
        <end position="213"/>
    </location>
</feature>
<evidence type="ECO:0000313" key="2">
    <source>
        <dbReference type="EMBL" id="MBF9066489.1"/>
    </source>
</evidence>
<dbReference type="InterPro" id="IPR050266">
    <property type="entry name" value="AB_hydrolase_sf"/>
</dbReference>
<keyword evidence="3" id="KW-1185">Reference proteome</keyword>
<name>A0A931AX51_9ACTN</name>
<dbReference type="AlphaFoldDB" id="A0A931AX51"/>
<dbReference type="EMBL" id="JADPRT010000001">
    <property type="protein sequence ID" value="MBF9066489.1"/>
    <property type="molecule type" value="Genomic_DNA"/>
</dbReference>
<dbReference type="InterPro" id="IPR000073">
    <property type="entry name" value="AB_hydrolase_1"/>
</dbReference>